<evidence type="ECO:0000256" key="1">
    <source>
        <dbReference type="SAM" id="MobiDB-lite"/>
    </source>
</evidence>
<proteinExistence type="predicted"/>
<comment type="caution">
    <text evidence="3">The sequence shown here is derived from an EMBL/GenBank/DDBJ whole genome shotgun (WGS) entry which is preliminary data.</text>
</comment>
<dbReference type="STRING" id="71784.A0A1Y2BJP0"/>
<evidence type="ECO:0000259" key="2">
    <source>
        <dbReference type="Pfam" id="PF08101"/>
    </source>
</evidence>
<feature type="region of interest" description="Disordered" evidence="1">
    <location>
        <begin position="726"/>
        <end position="818"/>
    </location>
</feature>
<dbReference type="AlphaFoldDB" id="A0A1Y2BJP0"/>
<accession>A0A1Y2BJP0</accession>
<organism evidence="3 4">
    <name type="scientific">Naematelia encephala</name>
    <dbReference type="NCBI Taxonomy" id="71784"/>
    <lineage>
        <taxon>Eukaryota</taxon>
        <taxon>Fungi</taxon>
        <taxon>Dikarya</taxon>
        <taxon>Basidiomycota</taxon>
        <taxon>Agaricomycotina</taxon>
        <taxon>Tremellomycetes</taxon>
        <taxon>Tremellales</taxon>
        <taxon>Naemateliaceae</taxon>
        <taxon>Naematelia</taxon>
    </lineage>
</organism>
<feature type="compositionally biased region" description="Low complexity" evidence="1">
    <location>
        <begin position="797"/>
        <end position="808"/>
    </location>
</feature>
<dbReference type="InParanoid" id="A0A1Y2BJP0"/>
<evidence type="ECO:0000313" key="4">
    <source>
        <dbReference type="Proteomes" id="UP000193986"/>
    </source>
</evidence>
<dbReference type="PANTHER" id="PTHR28093:SF1">
    <property type="entry name" value="MORPHOGENESIS-RELATED PROTEIN MSB1"/>
    <property type="match status" value="1"/>
</dbReference>
<feature type="compositionally biased region" description="Polar residues" evidence="1">
    <location>
        <begin position="726"/>
        <end position="740"/>
    </location>
</feature>
<dbReference type="OrthoDB" id="3362494at2759"/>
<keyword evidence="4" id="KW-1185">Reference proteome</keyword>
<feature type="region of interest" description="Disordered" evidence="1">
    <location>
        <begin position="669"/>
        <end position="695"/>
    </location>
</feature>
<protein>
    <recommendedName>
        <fullName evidence="2">Meiotically up-regulated protein Msb1/Mug8 domain-containing protein</fullName>
    </recommendedName>
</protein>
<feature type="region of interest" description="Disordered" evidence="1">
    <location>
        <begin position="383"/>
        <end position="447"/>
    </location>
</feature>
<feature type="domain" description="Meiotically up-regulated protein Msb1/Mug8" evidence="2">
    <location>
        <begin position="80"/>
        <end position="302"/>
    </location>
</feature>
<feature type="compositionally biased region" description="Basic and acidic residues" evidence="1">
    <location>
        <begin position="743"/>
        <end position="754"/>
    </location>
</feature>
<dbReference type="InterPro" id="IPR008936">
    <property type="entry name" value="Rho_GTPase_activation_prot"/>
</dbReference>
<dbReference type="InterPro" id="IPR037508">
    <property type="entry name" value="Msb1/Mug8"/>
</dbReference>
<dbReference type="EMBL" id="MCFC01000002">
    <property type="protein sequence ID" value="ORY34991.1"/>
    <property type="molecule type" value="Genomic_DNA"/>
</dbReference>
<dbReference type="SUPFAM" id="SSF48350">
    <property type="entry name" value="GTPase activation domain, GAP"/>
    <property type="match status" value="1"/>
</dbReference>
<dbReference type="Pfam" id="PF08101">
    <property type="entry name" value="Msb1-Mug8_dom"/>
    <property type="match status" value="1"/>
</dbReference>
<dbReference type="InterPro" id="IPR012965">
    <property type="entry name" value="Msb1/Mug8_dom"/>
</dbReference>
<dbReference type="Proteomes" id="UP000193986">
    <property type="component" value="Unassembled WGS sequence"/>
</dbReference>
<dbReference type="PANTHER" id="PTHR28093">
    <property type="entry name" value="MORPHOGENESIS-RELATED PROTEIN MSB1"/>
    <property type="match status" value="1"/>
</dbReference>
<sequence>MNVVVRTIAIRNTHPLTPPYSPDDSHTLDLPPILPPKYTFAPTWLPSAQTDFTSNDEDDELGSRSYGCLGGVGAKVTLSIDEVGKVLRDVGDELMRRGLTIPMLFSNQALELNQVRTKHIIQTYLETLSNRQPSKHRSESFKQDILYAKEHELAWLLRWALSHLARIREGTREVLRGMIEWDVYEEWRGREKSANYRSDAYPHLSALVPTEIYQLLLTPLLHLLSRFAAHSYLSGLTPHALASLFSPFVFNVSVSAPAMIAHSQYVRAASATEHLLLAYIRSSGRRDGLGIADLPTRLAAWVKGYPAMIAKDEELARGGPRRGAKVVRCERASRIVRAYSRDLIVTAELWAQDIISENGNGNGDGKWEAWDRVVIRDKKGEAGRPRFSNSWKRKMSVKETLPLPSSSSSGLQRTSTYGKAEKPGSQLREKEGRKRRDDTRGDEDAARWDSVAGKEWSMFEEGGFDMPELRGSVDLQGRLKFDLTESAKLTISERRQTMDWTEFASPSGGFNRTDPQLATSLGFADPISESITHWPETREDIRKRLHKSQKEAVPFNYDTSVKIGTGIQDTEGTLVGMDDKGRVYVEEAFVDFWADLVVGAKWGDREELTFKESNWALIEYKAKPSRPDGSTSIHPLSDPRTSTLYFLFEERVPLEYQLAIANPHQKKTFGSLFSPRRKRTPTKQTNEELRQTLGTGWQDNDFDRMLLHRTQTKRITLNKTDQPTVWQWTSEQQSNRNSPTRIFKRDSPPTHDEFGISDGKANFFSKGKQRNSSRRNKVHQGVKQREQQLEYEIASASGGDSPNSGINDNDNDNGKKKDDKWMGTFFCSSAKGFFVRLTG</sequence>
<evidence type="ECO:0000313" key="3">
    <source>
        <dbReference type="EMBL" id="ORY34991.1"/>
    </source>
</evidence>
<feature type="compositionally biased region" description="Basic residues" evidence="1">
    <location>
        <begin position="767"/>
        <end position="782"/>
    </location>
</feature>
<gene>
    <name evidence="3" type="ORF">BCR39DRAFT_462229</name>
</gene>
<reference evidence="3 4" key="1">
    <citation type="submission" date="2016-07" db="EMBL/GenBank/DDBJ databases">
        <title>Pervasive Adenine N6-methylation of Active Genes in Fungi.</title>
        <authorList>
            <consortium name="DOE Joint Genome Institute"/>
            <person name="Mondo S.J."/>
            <person name="Dannebaum R.O."/>
            <person name="Kuo R.C."/>
            <person name="Labutti K."/>
            <person name="Haridas S."/>
            <person name="Kuo A."/>
            <person name="Salamov A."/>
            <person name="Ahrendt S.R."/>
            <person name="Lipzen A."/>
            <person name="Sullivan W."/>
            <person name="Andreopoulos W.B."/>
            <person name="Clum A."/>
            <person name="Lindquist E."/>
            <person name="Daum C."/>
            <person name="Ramamoorthy G.K."/>
            <person name="Gryganskyi A."/>
            <person name="Culley D."/>
            <person name="Magnuson J.K."/>
            <person name="James T.Y."/>
            <person name="O'Malley M.A."/>
            <person name="Stajich J.E."/>
            <person name="Spatafora J.W."/>
            <person name="Visel A."/>
            <person name="Grigoriev I.V."/>
        </authorList>
    </citation>
    <scope>NUCLEOTIDE SEQUENCE [LARGE SCALE GENOMIC DNA]</scope>
    <source>
        <strain evidence="3 4">68-887.2</strain>
    </source>
</reference>
<name>A0A1Y2BJP0_9TREE</name>
<dbReference type="Gene3D" id="1.10.555.10">
    <property type="entry name" value="Rho GTPase activation protein"/>
    <property type="match status" value="1"/>
</dbReference>
<feature type="compositionally biased region" description="Basic and acidic residues" evidence="1">
    <location>
        <begin position="419"/>
        <end position="447"/>
    </location>
</feature>